<gene>
    <name evidence="1" type="ORF">DWU98_17520</name>
</gene>
<organism evidence="1 2">
    <name type="scientific">Dyella monticola</name>
    <dbReference type="NCBI Taxonomy" id="1927958"/>
    <lineage>
        <taxon>Bacteria</taxon>
        <taxon>Pseudomonadati</taxon>
        <taxon>Pseudomonadota</taxon>
        <taxon>Gammaproteobacteria</taxon>
        <taxon>Lysobacterales</taxon>
        <taxon>Rhodanobacteraceae</taxon>
        <taxon>Dyella</taxon>
    </lineage>
</organism>
<dbReference type="EMBL" id="QRBE01000012">
    <property type="protein sequence ID" value="RDS79589.1"/>
    <property type="molecule type" value="Genomic_DNA"/>
</dbReference>
<accession>A0A370WTW0</accession>
<keyword evidence="1" id="KW-0378">Hydrolase</keyword>
<dbReference type="InterPro" id="IPR009003">
    <property type="entry name" value="Peptidase_S1_PA"/>
</dbReference>
<sequence>MIPIQSNILNRFFFIKAARYGTAFTIEVHGIEYLVTAKHLFDQDADNKAIELFRNNRWTQYKSSAITFCRSEVDIAVLRLHEQLTPPDLPVTATVGGLVLGQNVYILGFPYLMHEDVGQSLGGNPCPLIKRGTAANLGTRNPQVLFVDTLSNEGFSGGPVVFVAPDAPKEVRIAGVISGFKTHREPIIGKKGEPTGDYVELNTGLLRAYGVRHAVELIGRFQR</sequence>
<evidence type="ECO:0000313" key="1">
    <source>
        <dbReference type="EMBL" id="RDS79589.1"/>
    </source>
</evidence>
<dbReference type="GO" id="GO:0008233">
    <property type="term" value="F:peptidase activity"/>
    <property type="evidence" value="ECO:0007669"/>
    <property type="project" value="UniProtKB-KW"/>
</dbReference>
<keyword evidence="1" id="KW-0645">Protease</keyword>
<dbReference type="AlphaFoldDB" id="A0A370WTW0"/>
<dbReference type="OrthoDB" id="4774215at2"/>
<evidence type="ECO:0000313" key="2">
    <source>
        <dbReference type="Proteomes" id="UP000254258"/>
    </source>
</evidence>
<dbReference type="GO" id="GO:0006508">
    <property type="term" value="P:proteolysis"/>
    <property type="evidence" value="ECO:0007669"/>
    <property type="project" value="UniProtKB-KW"/>
</dbReference>
<dbReference type="SUPFAM" id="SSF50494">
    <property type="entry name" value="Trypsin-like serine proteases"/>
    <property type="match status" value="1"/>
</dbReference>
<name>A0A370WTW0_9GAMM</name>
<dbReference type="RefSeq" id="WP_115496866.1">
    <property type="nucleotide sequence ID" value="NZ_QRBE01000012.1"/>
</dbReference>
<dbReference type="Pfam" id="PF13365">
    <property type="entry name" value="Trypsin_2"/>
    <property type="match status" value="1"/>
</dbReference>
<dbReference type="Proteomes" id="UP000254258">
    <property type="component" value="Unassembled WGS sequence"/>
</dbReference>
<dbReference type="Gene3D" id="2.40.10.10">
    <property type="entry name" value="Trypsin-like serine proteases"/>
    <property type="match status" value="2"/>
</dbReference>
<dbReference type="InterPro" id="IPR043504">
    <property type="entry name" value="Peptidase_S1_PA_chymotrypsin"/>
</dbReference>
<comment type="caution">
    <text evidence="1">The sequence shown here is derived from an EMBL/GenBank/DDBJ whole genome shotgun (WGS) entry which is preliminary data.</text>
</comment>
<keyword evidence="2" id="KW-1185">Reference proteome</keyword>
<proteinExistence type="predicted"/>
<protein>
    <submittedName>
        <fullName evidence="1">Serine protease</fullName>
    </submittedName>
</protein>
<reference evidence="1 2" key="1">
    <citation type="submission" date="2018-07" db="EMBL/GenBank/DDBJ databases">
        <title>Dyella monticola sp. nov. and Dyella psychrodurans sp. nov. isolated from monsoon evergreen broad-leaved forest soil of Dinghu Mountain, China.</title>
        <authorList>
            <person name="Gao Z."/>
            <person name="Qiu L."/>
        </authorList>
    </citation>
    <scope>NUCLEOTIDE SEQUENCE [LARGE SCALE GENOMIC DNA]</scope>
    <source>
        <strain evidence="1 2">4G-K06</strain>
    </source>
</reference>